<comment type="caution">
    <text evidence="18">The sequence shown here is derived from an EMBL/GenBank/DDBJ whole genome shotgun (WGS) entry which is preliminary data.</text>
</comment>
<dbReference type="InterPro" id="IPR050980">
    <property type="entry name" value="2C_sensor_his_kinase"/>
</dbReference>
<dbReference type="PANTHER" id="PTHR44936">
    <property type="entry name" value="SENSOR PROTEIN CREC"/>
    <property type="match status" value="1"/>
</dbReference>
<keyword evidence="5" id="KW-0997">Cell inner membrane</keyword>
<dbReference type="InterPro" id="IPR036097">
    <property type="entry name" value="HisK_dim/P_sf"/>
</dbReference>
<evidence type="ECO:0000313" key="19">
    <source>
        <dbReference type="Proteomes" id="UP001598130"/>
    </source>
</evidence>
<dbReference type="CDD" id="cd00075">
    <property type="entry name" value="HATPase"/>
    <property type="match status" value="1"/>
</dbReference>
<keyword evidence="6" id="KW-0597">Phosphoprotein</keyword>
<evidence type="ECO:0000256" key="13">
    <source>
        <dbReference type="ARBA" id="ARBA00023012"/>
    </source>
</evidence>
<evidence type="ECO:0000256" key="9">
    <source>
        <dbReference type="ARBA" id="ARBA00022741"/>
    </source>
</evidence>
<keyword evidence="12 15" id="KW-1133">Transmembrane helix</keyword>
<dbReference type="PANTHER" id="PTHR44936:SF5">
    <property type="entry name" value="SENSOR HISTIDINE KINASE ENVZ"/>
    <property type="match status" value="1"/>
</dbReference>
<sequence>MTPPWSGRPTASLFARLLTLIGITLVASQAIILAMIFILPPPAPDFYRLSEVAQTFKGRPPGLIERRPLELKIVDRASSPTMEGRMVPKMRAELARELGVATSQVVFTAPSRLPVSDRRVFRIIRDRIARDGGEQEDHFLIAPFEVTVQRADGRWDMVRPAPRLGLGLDPWQIRIVLWLLLSGVLLAPVAYIFARRLAHPFQLFAEAAEQLGRDPRGARLPVSLKGTAEINVAVTAFNDMQDRLRRYVEDRTAMVGAIAHDLRTPLTRLRFRIENVPEESRAKMAGDLDQMEEMISAALTFVRDASGPAERTPLELSSLLESVCDEMAETGSDTQVARGDKVIIEGDPVALRRLFTNLLENAVKFGGRARARVYRDATSAYVEIEDDGPGIPIEDAERVFEPFYRREPSRSRQTGGIGLGLAVVRSVARGHGGDVVMLNRDGGGLTARVQLPL</sequence>
<dbReference type="Proteomes" id="UP001598130">
    <property type="component" value="Unassembled WGS sequence"/>
</dbReference>
<evidence type="ECO:0000259" key="16">
    <source>
        <dbReference type="PROSITE" id="PS50109"/>
    </source>
</evidence>
<keyword evidence="13" id="KW-0902">Two-component regulatory system</keyword>
<evidence type="ECO:0000256" key="8">
    <source>
        <dbReference type="ARBA" id="ARBA00022692"/>
    </source>
</evidence>
<dbReference type="Gene3D" id="1.10.287.130">
    <property type="match status" value="1"/>
</dbReference>
<keyword evidence="10 18" id="KW-0418">Kinase</keyword>
<evidence type="ECO:0000256" key="1">
    <source>
        <dbReference type="ARBA" id="ARBA00000085"/>
    </source>
</evidence>
<dbReference type="Gene3D" id="3.30.565.10">
    <property type="entry name" value="Histidine kinase-like ATPase, C-terminal domain"/>
    <property type="match status" value="1"/>
</dbReference>
<evidence type="ECO:0000256" key="4">
    <source>
        <dbReference type="ARBA" id="ARBA00022475"/>
    </source>
</evidence>
<dbReference type="InterPro" id="IPR005467">
    <property type="entry name" value="His_kinase_dom"/>
</dbReference>
<evidence type="ECO:0000256" key="3">
    <source>
        <dbReference type="ARBA" id="ARBA00012438"/>
    </source>
</evidence>
<evidence type="ECO:0000256" key="14">
    <source>
        <dbReference type="ARBA" id="ARBA00023136"/>
    </source>
</evidence>
<organism evidence="18 19">
    <name type="scientific">Phenylobacterium ferrooxidans</name>
    <dbReference type="NCBI Taxonomy" id="2982689"/>
    <lineage>
        <taxon>Bacteria</taxon>
        <taxon>Pseudomonadati</taxon>
        <taxon>Pseudomonadota</taxon>
        <taxon>Alphaproteobacteria</taxon>
        <taxon>Caulobacterales</taxon>
        <taxon>Caulobacteraceae</taxon>
        <taxon>Phenylobacterium</taxon>
    </lineage>
</organism>
<feature type="domain" description="HAMP" evidence="17">
    <location>
        <begin position="195"/>
        <end position="249"/>
    </location>
</feature>
<dbReference type="InterPro" id="IPR003660">
    <property type="entry name" value="HAMP_dom"/>
</dbReference>
<protein>
    <recommendedName>
        <fullName evidence="3">histidine kinase</fullName>
        <ecNumber evidence="3">2.7.13.3</ecNumber>
    </recommendedName>
</protein>
<dbReference type="InterPro" id="IPR003594">
    <property type="entry name" value="HATPase_dom"/>
</dbReference>
<gene>
    <name evidence="18" type="ORF">OCL97_09860</name>
</gene>
<dbReference type="InterPro" id="IPR036890">
    <property type="entry name" value="HATPase_C_sf"/>
</dbReference>
<feature type="domain" description="Histidine kinase" evidence="16">
    <location>
        <begin position="257"/>
        <end position="453"/>
    </location>
</feature>
<evidence type="ECO:0000256" key="15">
    <source>
        <dbReference type="SAM" id="Phobius"/>
    </source>
</evidence>
<dbReference type="SUPFAM" id="SSF55874">
    <property type="entry name" value="ATPase domain of HSP90 chaperone/DNA topoisomerase II/histidine kinase"/>
    <property type="match status" value="1"/>
</dbReference>
<evidence type="ECO:0000256" key="2">
    <source>
        <dbReference type="ARBA" id="ARBA00004429"/>
    </source>
</evidence>
<name>A0ABW6CMF9_9CAUL</name>
<reference evidence="18 19" key="1">
    <citation type="submission" date="2022-09" db="EMBL/GenBank/DDBJ databases">
        <title>New species of Phenylobacterium.</title>
        <authorList>
            <person name="Mieszkin S."/>
        </authorList>
    </citation>
    <scope>NUCLEOTIDE SEQUENCE [LARGE SCALE GENOMIC DNA]</scope>
    <source>
        <strain evidence="18 19">HK31-G</strain>
    </source>
</reference>
<dbReference type="SUPFAM" id="SSF47384">
    <property type="entry name" value="Homodimeric domain of signal transducing histidine kinase"/>
    <property type="match status" value="1"/>
</dbReference>
<keyword evidence="14 15" id="KW-0472">Membrane</keyword>
<evidence type="ECO:0000256" key="6">
    <source>
        <dbReference type="ARBA" id="ARBA00022553"/>
    </source>
</evidence>
<dbReference type="RefSeq" id="WP_377369768.1">
    <property type="nucleotide sequence ID" value="NZ_JAOTJD010000016.1"/>
</dbReference>
<dbReference type="Pfam" id="PF02518">
    <property type="entry name" value="HATPase_c"/>
    <property type="match status" value="1"/>
</dbReference>
<evidence type="ECO:0000259" key="17">
    <source>
        <dbReference type="PROSITE" id="PS50885"/>
    </source>
</evidence>
<dbReference type="Pfam" id="PF00672">
    <property type="entry name" value="HAMP"/>
    <property type="match status" value="1"/>
</dbReference>
<feature type="transmembrane region" description="Helical" evidence="15">
    <location>
        <begin position="13"/>
        <end position="39"/>
    </location>
</feature>
<evidence type="ECO:0000313" key="18">
    <source>
        <dbReference type="EMBL" id="MFD3264263.1"/>
    </source>
</evidence>
<comment type="catalytic activity">
    <reaction evidence="1">
        <text>ATP + protein L-histidine = ADP + protein N-phospho-L-histidine.</text>
        <dbReference type="EC" id="2.7.13.3"/>
    </reaction>
</comment>
<dbReference type="InterPro" id="IPR003661">
    <property type="entry name" value="HisK_dim/P_dom"/>
</dbReference>
<dbReference type="PROSITE" id="PS50109">
    <property type="entry name" value="HIS_KIN"/>
    <property type="match status" value="1"/>
</dbReference>
<feature type="transmembrane region" description="Helical" evidence="15">
    <location>
        <begin position="175"/>
        <end position="194"/>
    </location>
</feature>
<keyword evidence="11" id="KW-0067">ATP-binding</keyword>
<proteinExistence type="predicted"/>
<keyword evidence="7" id="KW-0808">Transferase</keyword>
<accession>A0ABW6CMF9</accession>
<dbReference type="GO" id="GO:0016301">
    <property type="term" value="F:kinase activity"/>
    <property type="evidence" value="ECO:0007669"/>
    <property type="project" value="UniProtKB-KW"/>
</dbReference>
<evidence type="ECO:0000256" key="7">
    <source>
        <dbReference type="ARBA" id="ARBA00022679"/>
    </source>
</evidence>
<dbReference type="PROSITE" id="PS50885">
    <property type="entry name" value="HAMP"/>
    <property type="match status" value="1"/>
</dbReference>
<dbReference type="SMART" id="SM00387">
    <property type="entry name" value="HATPase_c"/>
    <property type="match status" value="1"/>
</dbReference>
<evidence type="ECO:0000256" key="12">
    <source>
        <dbReference type="ARBA" id="ARBA00022989"/>
    </source>
</evidence>
<dbReference type="EC" id="2.7.13.3" evidence="3"/>
<dbReference type="SMART" id="SM00388">
    <property type="entry name" value="HisKA"/>
    <property type="match status" value="1"/>
</dbReference>
<evidence type="ECO:0000256" key="11">
    <source>
        <dbReference type="ARBA" id="ARBA00022840"/>
    </source>
</evidence>
<dbReference type="EMBL" id="JAOTJD010000016">
    <property type="protein sequence ID" value="MFD3264263.1"/>
    <property type="molecule type" value="Genomic_DNA"/>
</dbReference>
<dbReference type="SMART" id="SM00304">
    <property type="entry name" value="HAMP"/>
    <property type="match status" value="1"/>
</dbReference>
<keyword evidence="9" id="KW-0547">Nucleotide-binding</keyword>
<dbReference type="CDD" id="cd00082">
    <property type="entry name" value="HisKA"/>
    <property type="match status" value="1"/>
</dbReference>
<dbReference type="PRINTS" id="PR00344">
    <property type="entry name" value="BCTRLSENSOR"/>
</dbReference>
<dbReference type="InterPro" id="IPR004358">
    <property type="entry name" value="Sig_transdc_His_kin-like_C"/>
</dbReference>
<keyword evidence="19" id="KW-1185">Reference proteome</keyword>
<keyword evidence="4" id="KW-1003">Cell membrane</keyword>
<evidence type="ECO:0000256" key="10">
    <source>
        <dbReference type="ARBA" id="ARBA00022777"/>
    </source>
</evidence>
<comment type="subcellular location">
    <subcellularLocation>
        <location evidence="2">Cell inner membrane</location>
        <topology evidence="2">Multi-pass membrane protein</topology>
    </subcellularLocation>
</comment>
<evidence type="ECO:0000256" key="5">
    <source>
        <dbReference type="ARBA" id="ARBA00022519"/>
    </source>
</evidence>
<keyword evidence="8 15" id="KW-0812">Transmembrane</keyword>